<dbReference type="Gene3D" id="3.40.50.2300">
    <property type="match status" value="2"/>
</dbReference>
<evidence type="ECO:0000259" key="3">
    <source>
        <dbReference type="Pfam" id="PF13458"/>
    </source>
</evidence>
<feature type="domain" description="Leucine-binding protein" evidence="3">
    <location>
        <begin position="26"/>
        <end position="353"/>
    </location>
</feature>
<dbReference type="CDD" id="cd06343">
    <property type="entry name" value="PBP1_ABC_ligand_binding-like"/>
    <property type="match status" value="1"/>
</dbReference>
<evidence type="ECO:0000256" key="1">
    <source>
        <dbReference type="ARBA" id="ARBA00010062"/>
    </source>
</evidence>
<accession>A0A1Y0EU13</accession>
<dbReference type="Pfam" id="PF13458">
    <property type="entry name" value="Peripla_BP_6"/>
    <property type="match status" value="1"/>
</dbReference>
<dbReference type="EMBL" id="CP021455">
    <property type="protein sequence ID" value="ARU06812.1"/>
    <property type="molecule type" value="Genomic_DNA"/>
</dbReference>
<dbReference type="SUPFAM" id="SSF53822">
    <property type="entry name" value="Periplasmic binding protein-like I"/>
    <property type="match status" value="1"/>
</dbReference>
<dbReference type="InterPro" id="IPR028082">
    <property type="entry name" value="Peripla_BP_I"/>
</dbReference>
<name>A0A1Y0EU13_9BURK</name>
<keyword evidence="2" id="KW-0732">Signal</keyword>
<dbReference type="KEGG" id="cser:CCO03_11640"/>
<sequence>MAALSGALPMTALAKGTYDVGASDKEIKLGNLHPYSGPASAYGTCGKSIEAYFKKVNASGGVNGRRINFVTLDDAYNPAKSVEMTRKLVEQEEVLCMFASLGSSQNIAVQKYLNARKVPQLFVNAGTTRFGDYKEFPWTMGWQPTYQAEGRIYARHILENHPNAKIGVLMQNDDFGKDNMKGLLDGLGDKAKTMITQHLTYDLTDPTIDSALVKLKSAGCDVFVSITTPKFAAQAIRKVAELGWKPAHYLASVSQSVSAVLKPAGFENAKGIISAAYIMETSSPAAATDPHMKNYFAIMKEFYPSGDPHDTLNVLGYSMGATMVQVLKQCGDELTRANVMKQAANLKNFPAPLLFPGIECNTSPTDYYPVKQKVLQRFNGQQYEAFTKPLMG</sequence>
<dbReference type="Proteomes" id="UP000196138">
    <property type="component" value="Chromosome"/>
</dbReference>
<dbReference type="OrthoDB" id="9777352at2"/>
<evidence type="ECO:0000256" key="2">
    <source>
        <dbReference type="ARBA" id="ARBA00022729"/>
    </source>
</evidence>
<comment type="similarity">
    <text evidence="1">Belongs to the leucine-binding protein family.</text>
</comment>
<dbReference type="PANTHER" id="PTHR47235">
    <property type="entry name" value="BLR6548 PROTEIN"/>
    <property type="match status" value="1"/>
</dbReference>
<evidence type="ECO:0000313" key="4">
    <source>
        <dbReference type="EMBL" id="ARU06812.1"/>
    </source>
</evidence>
<protein>
    <submittedName>
        <fullName evidence="4">Branched-chain amino acid ABC transporter substrate-binding protein</fullName>
    </submittedName>
</protein>
<proteinExistence type="inferred from homology"/>
<dbReference type="InterPro" id="IPR028081">
    <property type="entry name" value="Leu-bd"/>
</dbReference>
<dbReference type="PANTHER" id="PTHR47235:SF1">
    <property type="entry name" value="BLR6548 PROTEIN"/>
    <property type="match status" value="1"/>
</dbReference>
<keyword evidence="5" id="KW-1185">Reference proteome</keyword>
<dbReference type="AlphaFoldDB" id="A0A1Y0EU13"/>
<gene>
    <name evidence="4" type="ORF">CCO03_11640</name>
</gene>
<reference evidence="4 5" key="1">
    <citation type="submission" date="2017-05" db="EMBL/GenBank/DDBJ databases">
        <authorList>
            <person name="Song R."/>
            <person name="Chenine A.L."/>
            <person name="Ruprecht R.M."/>
        </authorList>
    </citation>
    <scope>NUCLEOTIDE SEQUENCE [LARGE SCALE GENOMIC DNA]</scope>
    <source>
        <strain evidence="4 5">DSM 26136</strain>
    </source>
</reference>
<organism evidence="4 5">
    <name type="scientific">Comamonas serinivorans</name>
    <dbReference type="NCBI Taxonomy" id="1082851"/>
    <lineage>
        <taxon>Bacteria</taxon>
        <taxon>Pseudomonadati</taxon>
        <taxon>Pseudomonadota</taxon>
        <taxon>Betaproteobacteria</taxon>
        <taxon>Burkholderiales</taxon>
        <taxon>Comamonadaceae</taxon>
        <taxon>Comamonas</taxon>
    </lineage>
</organism>
<evidence type="ECO:0000313" key="5">
    <source>
        <dbReference type="Proteomes" id="UP000196138"/>
    </source>
</evidence>